<keyword evidence="2" id="KW-1185">Reference proteome</keyword>
<dbReference type="SUPFAM" id="SSF52540">
    <property type="entry name" value="P-loop containing nucleoside triphosphate hydrolases"/>
    <property type="match status" value="1"/>
</dbReference>
<protein>
    <submittedName>
        <fullName evidence="1">Uncharacterized protein</fullName>
    </submittedName>
</protein>
<dbReference type="AlphaFoldDB" id="A0A0U1M5Y9"/>
<organism evidence="1 2">
    <name type="scientific">Talaromyces islandicus</name>
    <name type="common">Penicillium islandicum</name>
    <dbReference type="NCBI Taxonomy" id="28573"/>
    <lineage>
        <taxon>Eukaryota</taxon>
        <taxon>Fungi</taxon>
        <taxon>Dikarya</taxon>
        <taxon>Ascomycota</taxon>
        <taxon>Pezizomycotina</taxon>
        <taxon>Eurotiomycetes</taxon>
        <taxon>Eurotiomycetidae</taxon>
        <taxon>Eurotiales</taxon>
        <taxon>Trichocomaceae</taxon>
        <taxon>Talaromyces</taxon>
        <taxon>Talaromyces sect. Islandici</taxon>
    </lineage>
</organism>
<dbReference type="STRING" id="28573.A0A0U1M5Y9"/>
<gene>
    <name evidence="1" type="ORF">PISL3812_07505</name>
</gene>
<dbReference type="OMA" id="WQMEFYK"/>
<dbReference type="OrthoDB" id="2364732at2759"/>
<accession>A0A0U1M5Y9</accession>
<dbReference type="Proteomes" id="UP000054383">
    <property type="component" value="Unassembled WGS sequence"/>
</dbReference>
<name>A0A0U1M5Y9_TALIS</name>
<dbReference type="EMBL" id="CVMT01000008">
    <property type="protein sequence ID" value="CRG90461.1"/>
    <property type="molecule type" value="Genomic_DNA"/>
</dbReference>
<proteinExistence type="predicted"/>
<dbReference type="InterPro" id="IPR027417">
    <property type="entry name" value="P-loop_NTPase"/>
</dbReference>
<sequence length="497" mass="56928">MAKLLDDHRVIHIRGTPASGKTVLSRLLFDYYETRNVPVIWYNKWNQRQDRSWESFFAQMFKDKGYDFVTDHTIDALCGVIILDEAQMSYGDNGLWLGIIKSQSGNRWGPRIALFTSYGSPTTGPEENPLPGSPLAFLGSHQRISITPSNVRFSPKIALFFDREEYNDVVSRHCGDSASLLKLDDKAHDYIYSLTSGHPGAVDGVLNMLEKLYHSNLKRDMKTLCEADIRKALDDKNQAFAFLRQAPVHRSFVTLEKLNPHAANTLRKVLIEGSIPRDLEDEGVRICYERGWVHTEALDQDAAEIICVLPSNLHAKFVEYNLADHKVEFPREKYPDTKALAEATLRQFSRRNMRAVTRYGVGAVIRPVEATYQDEFYRSLHTILGYTMDVTSEWSPDGVGRIDFRLGSVGWGIELLREGDRLHEHCQRFTIDGSYGKWIQLGHLKDWLVIDCRTSAPRPYEIPNTKLWRALFAPDFSCVEVWDQHNQIVVNRFALTE</sequence>
<evidence type="ECO:0000313" key="2">
    <source>
        <dbReference type="Proteomes" id="UP000054383"/>
    </source>
</evidence>
<reference evidence="1 2" key="1">
    <citation type="submission" date="2015-04" db="EMBL/GenBank/DDBJ databases">
        <authorList>
            <person name="Syromyatnikov M.Y."/>
            <person name="Popov V.N."/>
        </authorList>
    </citation>
    <scope>NUCLEOTIDE SEQUENCE [LARGE SCALE GENOMIC DNA]</scope>
    <source>
        <strain evidence="1">WF-38-12</strain>
    </source>
</reference>
<evidence type="ECO:0000313" key="1">
    <source>
        <dbReference type="EMBL" id="CRG90461.1"/>
    </source>
</evidence>